<dbReference type="CDD" id="cd00093">
    <property type="entry name" value="HTH_XRE"/>
    <property type="match status" value="1"/>
</dbReference>
<dbReference type="EMBL" id="QSFP01000043">
    <property type="protein sequence ID" value="RHA61317.1"/>
    <property type="molecule type" value="Genomic_DNA"/>
</dbReference>
<sequence length="173" mass="19766">MGYRIRKLRKTLDLTQKEFGSRIGIKGNTVAQYELGRSNPVDSVVSLIIREYNVSEEWLRNGEGEMFRPTPSSALEQLAKDYNLSNAASKIIEKFVTLKPEKRKELLDLFLEIAKVLEESDIDTSTPAIPENQFPNFSQDSLIETIRQNVPKTHEELEKRFPPVEPRSNTNTG</sequence>
<feature type="domain" description="HTH cro/C1-type" evidence="2">
    <location>
        <begin position="5"/>
        <end position="59"/>
    </location>
</feature>
<comment type="caution">
    <text evidence="3">The sequence shown here is derived from an EMBL/GenBank/DDBJ whole genome shotgun (WGS) entry which is preliminary data.</text>
</comment>
<dbReference type="GO" id="GO:0003677">
    <property type="term" value="F:DNA binding"/>
    <property type="evidence" value="ECO:0007669"/>
    <property type="project" value="InterPro"/>
</dbReference>
<evidence type="ECO:0000256" key="1">
    <source>
        <dbReference type="SAM" id="MobiDB-lite"/>
    </source>
</evidence>
<dbReference type="InterPro" id="IPR010982">
    <property type="entry name" value="Lambda_DNA-bd_dom_sf"/>
</dbReference>
<gene>
    <name evidence="3" type="ORF">DW927_19535</name>
</gene>
<name>A0A413SAY3_9FIRM</name>
<dbReference type="Gene3D" id="1.10.260.40">
    <property type="entry name" value="lambda repressor-like DNA-binding domains"/>
    <property type="match status" value="1"/>
</dbReference>
<dbReference type="RefSeq" id="WP_118592486.1">
    <property type="nucleotide sequence ID" value="NZ_QSFP01000043.1"/>
</dbReference>
<evidence type="ECO:0000259" key="2">
    <source>
        <dbReference type="PROSITE" id="PS50943"/>
    </source>
</evidence>
<protein>
    <submittedName>
        <fullName evidence="3">XRE family transcriptional regulator</fullName>
    </submittedName>
</protein>
<proteinExistence type="predicted"/>
<dbReference type="SMART" id="SM00530">
    <property type="entry name" value="HTH_XRE"/>
    <property type="match status" value="1"/>
</dbReference>
<reference evidence="3 4" key="1">
    <citation type="submission" date="2018-08" db="EMBL/GenBank/DDBJ databases">
        <title>A genome reference for cultivated species of the human gut microbiota.</title>
        <authorList>
            <person name="Zou Y."/>
            <person name="Xue W."/>
            <person name="Luo G."/>
        </authorList>
    </citation>
    <scope>NUCLEOTIDE SEQUENCE [LARGE SCALE GENOMIC DNA]</scope>
    <source>
        <strain evidence="3 4">AM43-11</strain>
    </source>
</reference>
<dbReference type="InterPro" id="IPR001387">
    <property type="entry name" value="Cro/C1-type_HTH"/>
</dbReference>
<evidence type="ECO:0000313" key="4">
    <source>
        <dbReference type="Proteomes" id="UP000284465"/>
    </source>
</evidence>
<dbReference type="AlphaFoldDB" id="A0A413SAY3"/>
<evidence type="ECO:0000313" key="3">
    <source>
        <dbReference type="EMBL" id="RHA61317.1"/>
    </source>
</evidence>
<feature type="region of interest" description="Disordered" evidence="1">
    <location>
        <begin position="151"/>
        <end position="173"/>
    </location>
</feature>
<accession>A0A413SAY3</accession>
<dbReference type="SUPFAM" id="SSF47413">
    <property type="entry name" value="lambda repressor-like DNA-binding domains"/>
    <property type="match status" value="1"/>
</dbReference>
<feature type="compositionally biased region" description="Basic and acidic residues" evidence="1">
    <location>
        <begin position="152"/>
        <end position="162"/>
    </location>
</feature>
<dbReference type="PROSITE" id="PS50943">
    <property type="entry name" value="HTH_CROC1"/>
    <property type="match status" value="1"/>
</dbReference>
<organism evidence="3 4">
    <name type="scientific">Roseburia intestinalis</name>
    <dbReference type="NCBI Taxonomy" id="166486"/>
    <lineage>
        <taxon>Bacteria</taxon>
        <taxon>Bacillati</taxon>
        <taxon>Bacillota</taxon>
        <taxon>Clostridia</taxon>
        <taxon>Lachnospirales</taxon>
        <taxon>Lachnospiraceae</taxon>
        <taxon>Roseburia</taxon>
    </lineage>
</organism>
<dbReference type="Proteomes" id="UP000284465">
    <property type="component" value="Unassembled WGS sequence"/>
</dbReference>
<dbReference type="Pfam" id="PF01381">
    <property type="entry name" value="HTH_3"/>
    <property type="match status" value="1"/>
</dbReference>